<dbReference type="GO" id="GO:0010181">
    <property type="term" value="F:FMN binding"/>
    <property type="evidence" value="ECO:0007669"/>
    <property type="project" value="InterPro"/>
</dbReference>
<proteinExistence type="predicted"/>
<name>A0A7W8L8K3_9BURK</name>
<dbReference type="Proteomes" id="UP000592820">
    <property type="component" value="Unassembled WGS sequence"/>
</dbReference>
<comment type="caution">
    <text evidence="3">The sequence shown here is derived from an EMBL/GenBank/DDBJ whole genome shotgun (WGS) entry which is preliminary data.</text>
</comment>
<dbReference type="SMART" id="SM00903">
    <property type="entry name" value="Flavin_Reduct"/>
    <property type="match status" value="1"/>
</dbReference>
<sequence length="171" mass="18165">MSLTVAPESGVTLPFTSREFRNAMGQFATGVVVVTANTEGEVHAMTANSFMSGSLEPPLVLVSIAKSAKMHERITKAQSFGISILAQDQEWCSNHFAGKTHPVLVPNFVQLEHIPVVEGANVQVATVLRHAYECGDHTLFVGEVTALVQDQGPAPPLVFHAGKYAAIAGAN</sequence>
<dbReference type="EMBL" id="JACHDE010000007">
    <property type="protein sequence ID" value="MBB5402100.1"/>
    <property type="molecule type" value="Genomic_DNA"/>
</dbReference>
<organism evidence="3 4">
    <name type="scientific">Paraburkholderia youngii</name>
    <dbReference type="NCBI Taxonomy" id="2782701"/>
    <lineage>
        <taxon>Bacteria</taxon>
        <taxon>Pseudomonadati</taxon>
        <taxon>Pseudomonadota</taxon>
        <taxon>Betaproteobacteria</taxon>
        <taxon>Burkholderiales</taxon>
        <taxon>Burkholderiaceae</taxon>
        <taxon>Paraburkholderia</taxon>
    </lineage>
</organism>
<dbReference type="GO" id="GO:0006208">
    <property type="term" value="P:pyrimidine nucleobase catabolic process"/>
    <property type="evidence" value="ECO:0007669"/>
    <property type="project" value="TreeGrafter"/>
</dbReference>
<protein>
    <submittedName>
        <fullName evidence="3">Flavin reductase (DIM6/NTAB) family NADH-FMN oxidoreductase RutF</fullName>
    </submittedName>
</protein>
<evidence type="ECO:0000313" key="4">
    <source>
        <dbReference type="Proteomes" id="UP000592820"/>
    </source>
</evidence>
<dbReference type="InterPro" id="IPR050268">
    <property type="entry name" value="NADH-dep_flavin_reductase"/>
</dbReference>
<keyword evidence="1" id="KW-0560">Oxidoreductase</keyword>
<evidence type="ECO:0000256" key="1">
    <source>
        <dbReference type="ARBA" id="ARBA00023002"/>
    </source>
</evidence>
<dbReference type="PANTHER" id="PTHR30466">
    <property type="entry name" value="FLAVIN REDUCTASE"/>
    <property type="match status" value="1"/>
</dbReference>
<dbReference type="PANTHER" id="PTHR30466:SF1">
    <property type="entry name" value="FMN REDUCTASE (NADH) RUTF"/>
    <property type="match status" value="1"/>
</dbReference>
<dbReference type="RefSeq" id="WP_184226979.1">
    <property type="nucleotide sequence ID" value="NZ_JACHDE010000007.1"/>
</dbReference>
<dbReference type="InterPro" id="IPR012349">
    <property type="entry name" value="Split_barrel_FMN-bd"/>
</dbReference>
<reference evidence="3 4" key="1">
    <citation type="submission" date="2020-08" db="EMBL/GenBank/DDBJ databases">
        <title>Genomic Encyclopedia of Type Strains, Phase IV (KMG-V): Genome sequencing to study the core and pangenomes of soil and plant-associated prokaryotes.</title>
        <authorList>
            <person name="Whitman W."/>
        </authorList>
    </citation>
    <scope>NUCLEOTIDE SEQUENCE [LARGE SCALE GENOMIC DNA]</scope>
    <source>
        <strain evidence="3 4">JPY162</strain>
    </source>
</reference>
<dbReference type="GO" id="GO:0042602">
    <property type="term" value="F:riboflavin reductase (NADPH) activity"/>
    <property type="evidence" value="ECO:0007669"/>
    <property type="project" value="TreeGrafter"/>
</dbReference>
<dbReference type="InterPro" id="IPR002563">
    <property type="entry name" value="Flavin_Rdtase-like_dom"/>
</dbReference>
<evidence type="ECO:0000313" key="3">
    <source>
        <dbReference type="EMBL" id="MBB5402100.1"/>
    </source>
</evidence>
<evidence type="ECO:0000259" key="2">
    <source>
        <dbReference type="SMART" id="SM00903"/>
    </source>
</evidence>
<accession>A0A7W8L8K3</accession>
<dbReference type="AlphaFoldDB" id="A0A7W8L8K3"/>
<dbReference type="SUPFAM" id="SSF50475">
    <property type="entry name" value="FMN-binding split barrel"/>
    <property type="match status" value="1"/>
</dbReference>
<feature type="domain" description="Flavin reductase like" evidence="2">
    <location>
        <begin position="24"/>
        <end position="166"/>
    </location>
</feature>
<dbReference type="Pfam" id="PF01613">
    <property type="entry name" value="Flavin_Reduct"/>
    <property type="match status" value="1"/>
</dbReference>
<gene>
    <name evidence="3" type="ORF">HDG41_004186</name>
</gene>
<dbReference type="Gene3D" id="2.30.110.10">
    <property type="entry name" value="Electron Transport, Fmn-binding Protein, Chain A"/>
    <property type="match status" value="1"/>
</dbReference>